<dbReference type="EMBL" id="HBUF01132840">
    <property type="protein sequence ID" value="CAG6644594.1"/>
    <property type="molecule type" value="Transcribed_RNA"/>
</dbReference>
<feature type="transmembrane region" description="Helical" evidence="1">
    <location>
        <begin position="92"/>
        <end position="115"/>
    </location>
</feature>
<dbReference type="EMBL" id="HBUF01132842">
    <property type="protein sequence ID" value="CAG6644602.1"/>
    <property type="molecule type" value="Transcribed_RNA"/>
</dbReference>
<dbReference type="AlphaFoldDB" id="A0A8D8RMT0"/>
<dbReference type="EMBL" id="HBUF01172288">
    <property type="protein sequence ID" value="CAG6653180.1"/>
    <property type="molecule type" value="Transcribed_RNA"/>
</dbReference>
<protein>
    <submittedName>
        <fullName evidence="2">Uncharacterized protein</fullName>
    </submittedName>
</protein>
<sequence>MLAYSIIPLVLSQDSMLTKIQMNTSMSTATFCLHWMISPSFPLSQELLTSSVSVQSTRVGEVHGVKCQHSEHVSQGSLGLPVLSRSPSHQMVLTYPGTPLPHLLAILLSILYVWLSRSTITVMRKSSQTLLPLHLRKYTQGHQTMLSYLMLLWPVHMLIQLTNLLSYFVLQLKMKRAMDLQHK</sequence>
<proteinExistence type="predicted"/>
<feature type="transmembrane region" description="Helical" evidence="1">
    <location>
        <begin position="145"/>
        <end position="170"/>
    </location>
</feature>
<accession>A0A8D8RMT0</accession>
<dbReference type="EMBL" id="HBUF01172287">
    <property type="protein sequence ID" value="CAG6653178.1"/>
    <property type="molecule type" value="Transcribed_RNA"/>
</dbReference>
<keyword evidence="1" id="KW-0472">Membrane</keyword>
<keyword evidence="1" id="KW-0812">Transmembrane</keyword>
<evidence type="ECO:0000313" key="2">
    <source>
        <dbReference type="EMBL" id="CAG6653176.1"/>
    </source>
</evidence>
<name>A0A8D8RMT0_9HEMI</name>
<dbReference type="EMBL" id="HBUF01172286">
    <property type="protein sequence ID" value="CAG6653176.1"/>
    <property type="molecule type" value="Transcribed_RNA"/>
</dbReference>
<dbReference type="EMBL" id="HBUF01132841">
    <property type="protein sequence ID" value="CAG6644598.1"/>
    <property type="molecule type" value="Transcribed_RNA"/>
</dbReference>
<evidence type="ECO:0000256" key="1">
    <source>
        <dbReference type="SAM" id="Phobius"/>
    </source>
</evidence>
<keyword evidence="1" id="KW-1133">Transmembrane helix</keyword>
<reference evidence="2" key="1">
    <citation type="submission" date="2021-05" db="EMBL/GenBank/DDBJ databases">
        <authorList>
            <person name="Alioto T."/>
            <person name="Alioto T."/>
            <person name="Gomez Garrido J."/>
        </authorList>
    </citation>
    <scope>NUCLEOTIDE SEQUENCE</scope>
</reference>
<organism evidence="2">
    <name type="scientific">Cacopsylla melanoneura</name>
    <dbReference type="NCBI Taxonomy" id="428564"/>
    <lineage>
        <taxon>Eukaryota</taxon>
        <taxon>Metazoa</taxon>
        <taxon>Ecdysozoa</taxon>
        <taxon>Arthropoda</taxon>
        <taxon>Hexapoda</taxon>
        <taxon>Insecta</taxon>
        <taxon>Pterygota</taxon>
        <taxon>Neoptera</taxon>
        <taxon>Paraneoptera</taxon>
        <taxon>Hemiptera</taxon>
        <taxon>Sternorrhyncha</taxon>
        <taxon>Psylloidea</taxon>
        <taxon>Psyllidae</taxon>
        <taxon>Psyllinae</taxon>
        <taxon>Cacopsylla</taxon>
    </lineage>
</organism>